<gene>
    <name evidence="2" type="ORF">K469DRAFT_738710</name>
</gene>
<dbReference type="PANTHER" id="PTHR13847">
    <property type="entry name" value="SARCOSINE DEHYDROGENASE-RELATED"/>
    <property type="match status" value="1"/>
</dbReference>
<dbReference type="SUPFAM" id="SSF51905">
    <property type="entry name" value="FAD/NAD(P)-binding domain"/>
    <property type="match status" value="1"/>
</dbReference>
<dbReference type="EMBL" id="ML994631">
    <property type="protein sequence ID" value="KAF2186005.1"/>
    <property type="molecule type" value="Genomic_DNA"/>
</dbReference>
<dbReference type="Gene3D" id="3.30.9.10">
    <property type="entry name" value="D-Amino Acid Oxidase, subunit A, domain 2"/>
    <property type="match status" value="1"/>
</dbReference>
<dbReference type="AlphaFoldDB" id="A0A6A6E4S7"/>
<sequence>MPDKDPVVILGGVDSAPKLLESASGLSSTAARDWFDDRAAALGDFSFQLHRQLAESFDGQKRWGYAGSHVYSLSLDDAPAGVRGEDWLLAGTSRAQAVGRRAYGHASAAGERASWNVVASAEDCAQVEPRKLCKFLLSECQQRGVRLLLGTRATEVVKSGDGKVSVLKLESTTGGTGPTLLYCSDIVITAGCWAPRVFNTLFPQSRIKMETDALAGHSILYRSPRYTRPFLNIVYGQDDKFHGKDKHIPYAIYCPPTKSWSYSPETYAPAKAAVQLSGLKGRDDKPAEDDSEIISKALCFRPVSKSGVPIIGKVSPRDLVRVFIQHPERRCGSQVNMGHGVNASSSK</sequence>
<evidence type="ECO:0000313" key="2">
    <source>
        <dbReference type="EMBL" id="KAF2186005.1"/>
    </source>
</evidence>
<name>A0A6A6E4S7_9PEZI</name>
<dbReference type="Proteomes" id="UP000800200">
    <property type="component" value="Unassembled WGS sequence"/>
</dbReference>
<evidence type="ECO:0000313" key="3">
    <source>
        <dbReference type="Proteomes" id="UP000800200"/>
    </source>
</evidence>
<protein>
    <recommendedName>
        <fullName evidence="1">FAD dependent oxidoreductase domain-containing protein</fullName>
    </recommendedName>
</protein>
<reference evidence="2" key="1">
    <citation type="journal article" date="2020" name="Stud. Mycol.">
        <title>101 Dothideomycetes genomes: a test case for predicting lifestyles and emergence of pathogens.</title>
        <authorList>
            <person name="Haridas S."/>
            <person name="Albert R."/>
            <person name="Binder M."/>
            <person name="Bloem J."/>
            <person name="Labutti K."/>
            <person name="Salamov A."/>
            <person name="Andreopoulos B."/>
            <person name="Baker S."/>
            <person name="Barry K."/>
            <person name="Bills G."/>
            <person name="Bluhm B."/>
            <person name="Cannon C."/>
            <person name="Castanera R."/>
            <person name="Culley D."/>
            <person name="Daum C."/>
            <person name="Ezra D."/>
            <person name="Gonzalez J."/>
            <person name="Henrissat B."/>
            <person name="Kuo A."/>
            <person name="Liang C."/>
            <person name="Lipzen A."/>
            <person name="Lutzoni F."/>
            <person name="Magnuson J."/>
            <person name="Mondo S."/>
            <person name="Nolan M."/>
            <person name="Ohm R."/>
            <person name="Pangilinan J."/>
            <person name="Park H.-J."/>
            <person name="Ramirez L."/>
            <person name="Alfaro M."/>
            <person name="Sun H."/>
            <person name="Tritt A."/>
            <person name="Yoshinaga Y."/>
            <person name="Zwiers L.-H."/>
            <person name="Turgeon B."/>
            <person name="Goodwin S."/>
            <person name="Spatafora J."/>
            <person name="Crous P."/>
            <person name="Grigoriev I."/>
        </authorList>
    </citation>
    <scope>NUCLEOTIDE SEQUENCE</scope>
    <source>
        <strain evidence="2">CBS 207.26</strain>
    </source>
</reference>
<organism evidence="2 3">
    <name type="scientific">Zopfia rhizophila CBS 207.26</name>
    <dbReference type="NCBI Taxonomy" id="1314779"/>
    <lineage>
        <taxon>Eukaryota</taxon>
        <taxon>Fungi</taxon>
        <taxon>Dikarya</taxon>
        <taxon>Ascomycota</taxon>
        <taxon>Pezizomycotina</taxon>
        <taxon>Dothideomycetes</taxon>
        <taxon>Dothideomycetes incertae sedis</taxon>
        <taxon>Zopfiaceae</taxon>
        <taxon>Zopfia</taxon>
    </lineage>
</organism>
<proteinExistence type="predicted"/>
<dbReference type="InterPro" id="IPR036188">
    <property type="entry name" value="FAD/NAD-bd_sf"/>
</dbReference>
<accession>A0A6A6E4S7</accession>
<keyword evidence="3" id="KW-1185">Reference proteome</keyword>
<feature type="domain" description="FAD dependent oxidoreductase" evidence="1">
    <location>
        <begin position="23"/>
        <end position="322"/>
    </location>
</feature>
<dbReference type="OrthoDB" id="498204at2759"/>
<dbReference type="GO" id="GO:0042147">
    <property type="term" value="P:retrograde transport, endosome to Golgi"/>
    <property type="evidence" value="ECO:0007669"/>
    <property type="project" value="TreeGrafter"/>
</dbReference>
<dbReference type="PANTHER" id="PTHR13847:SF185">
    <property type="entry name" value="FAD DEPENDENT OXIDOREDUCTASE SUPERFAMILY (AFU_ORTHOLOGUE AFUA_3G02360)"/>
    <property type="match status" value="1"/>
</dbReference>
<dbReference type="Pfam" id="PF01266">
    <property type="entry name" value="DAO"/>
    <property type="match status" value="1"/>
</dbReference>
<evidence type="ECO:0000259" key="1">
    <source>
        <dbReference type="Pfam" id="PF01266"/>
    </source>
</evidence>
<dbReference type="Gene3D" id="3.50.50.60">
    <property type="entry name" value="FAD/NAD(P)-binding domain"/>
    <property type="match status" value="1"/>
</dbReference>
<dbReference type="GO" id="GO:0005829">
    <property type="term" value="C:cytosol"/>
    <property type="evidence" value="ECO:0007669"/>
    <property type="project" value="GOC"/>
</dbReference>
<dbReference type="InterPro" id="IPR006076">
    <property type="entry name" value="FAD-dep_OxRdtase"/>
</dbReference>
<dbReference type="GO" id="GO:0005770">
    <property type="term" value="C:late endosome"/>
    <property type="evidence" value="ECO:0007669"/>
    <property type="project" value="TreeGrafter"/>
</dbReference>